<feature type="transmembrane region" description="Helical" evidence="2">
    <location>
        <begin position="135"/>
        <end position="159"/>
    </location>
</feature>
<feature type="compositionally biased region" description="Basic and acidic residues" evidence="1">
    <location>
        <begin position="219"/>
        <end position="240"/>
    </location>
</feature>
<feature type="region of interest" description="Disordered" evidence="1">
    <location>
        <begin position="202"/>
        <end position="240"/>
    </location>
</feature>
<evidence type="ECO:0000313" key="5">
    <source>
        <dbReference type="Proteomes" id="UP000245119"/>
    </source>
</evidence>
<feature type="domain" description="Ig-like" evidence="3">
    <location>
        <begin position="1"/>
        <end position="108"/>
    </location>
</feature>
<dbReference type="AlphaFoldDB" id="A0A2T7NTP9"/>
<name>A0A2T7NTP9_POMCA</name>
<evidence type="ECO:0000256" key="2">
    <source>
        <dbReference type="SAM" id="Phobius"/>
    </source>
</evidence>
<organism evidence="4 5">
    <name type="scientific">Pomacea canaliculata</name>
    <name type="common">Golden apple snail</name>
    <dbReference type="NCBI Taxonomy" id="400727"/>
    <lineage>
        <taxon>Eukaryota</taxon>
        <taxon>Metazoa</taxon>
        <taxon>Spiralia</taxon>
        <taxon>Lophotrochozoa</taxon>
        <taxon>Mollusca</taxon>
        <taxon>Gastropoda</taxon>
        <taxon>Caenogastropoda</taxon>
        <taxon>Architaenioglossa</taxon>
        <taxon>Ampullarioidea</taxon>
        <taxon>Ampullariidae</taxon>
        <taxon>Pomacea</taxon>
    </lineage>
</organism>
<keyword evidence="2" id="KW-0472">Membrane</keyword>
<keyword evidence="2" id="KW-1133">Transmembrane helix</keyword>
<sequence>MESSQSVGAMECNFSEEVQYIQLDFYVSGSTDPPGNLSFIPILDDDGDEIAVSCDQTFCDPNAIFADMLEVRNLSKQLLTLEVHGVSQAHAGNYRCQAQSIASTRTVDGICSIRYPIPAQEITTESPAAKKESDILYYVLLVLLVLPIAATVILLLCICKRKSLGPWKKQDSVLDDTVGPAVGAGPRLSYPEAQPLVTLTNEGVADRSLPAGQSGDGEGNARDEESRIILDDGKDTADSERQSVDVIANNRDDADVGDVSHVHRSGSDVIRLPTCETNEDNVDISLNAVRRQFQ</sequence>
<evidence type="ECO:0000256" key="1">
    <source>
        <dbReference type="SAM" id="MobiDB-lite"/>
    </source>
</evidence>
<evidence type="ECO:0000313" key="4">
    <source>
        <dbReference type="EMBL" id="PVD24549.1"/>
    </source>
</evidence>
<keyword evidence="2" id="KW-0812">Transmembrane</keyword>
<dbReference type="InterPro" id="IPR007110">
    <property type="entry name" value="Ig-like_dom"/>
</dbReference>
<proteinExistence type="predicted"/>
<dbReference type="EMBL" id="PZQS01000009">
    <property type="protein sequence ID" value="PVD24549.1"/>
    <property type="molecule type" value="Genomic_DNA"/>
</dbReference>
<dbReference type="Proteomes" id="UP000245119">
    <property type="component" value="Linkage Group LG9"/>
</dbReference>
<accession>A0A2T7NTP9</accession>
<protein>
    <recommendedName>
        <fullName evidence="3">Ig-like domain-containing protein</fullName>
    </recommendedName>
</protein>
<reference evidence="4 5" key="1">
    <citation type="submission" date="2018-04" db="EMBL/GenBank/DDBJ databases">
        <title>The genome of golden apple snail Pomacea canaliculata provides insight into stress tolerance and invasive adaptation.</title>
        <authorList>
            <person name="Liu C."/>
            <person name="Liu B."/>
            <person name="Ren Y."/>
            <person name="Zhang Y."/>
            <person name="Wang H."/>
            <person name="Li S."/>
            <person name="Jiang F."/>
            <person name="Yin L."/>
            <person name="Zhang G."/>
            <person name="Qian W."/>
            <person name="Fan W."/>
        </authorList>
    </citation>
    <scope>NUCLEOTIDE SEQUENCE [LARGE SCALE GENOMIC DNA]</scope>
    <source>
        <strain evidence="4">SZHN2017</strain>
        <tissue evidence="4">Muscle</tissue>
    </source>
</reference>
<evidence type="ECO:0000259" key="3">
    <source>
        <dbReference type="PROSITE" id="PS50835"/>
    </source>
</evidence>
<comment type="caution">
    <text evidence="4">The sequence shown here is derived from an EMBL/GenBank/DDBJ whole genome shotgun (WGS) entry which is preliminary data.</text>
</comment>
<keyword evidence="5" id="KW-1185">Reference proteome</keyword>
<dbReference type="PROSITE" id="PS50835">
    <property type="entry name" value="IG_LIKE"/>
    <property type="match status" value="1"/>
</dbReference>
<gene>
    <name evidence="4" type="ORF">C0Q70_15032</name>
</gene>